<evidence type="ECO:0000256" key="1">
    <source>
        <dbReference type="SAM" id="MobiDB-lite"/>
    </source>
</evidence>
<organism evidence="2 3">
    <name type="scientific">Dactylosporangium aurantiacum</name>
    <dbReference type="NCBI Taxonomy" id="35754"/>
    <lineage>
        <taxon>Bacteria</taxon>
        <taxon>Bacillati</taxon>
        <taxon>Actinomycetota</taxon>
        <taxon>Actinomycetes</taxon>
        <taxon>Micromonosporales</taxon>
        <taxon>Micromonosporaceae</taxon>
        <taxon>Dactylosporangium</taxon>
    </lineage>
</organism>
<accession>A0A9Q9MHD4</accession>
<feature type="compositionally biased region" description="Low complexity" evidence="1">
    <location>
        <begin position="1"/>
        <end position="13"/>
    </location>
</feature>
<dbReference type="AlphaFoldDB" id="A0A9Q9MHD4"/>
<sequence>MSGPTTTGAPAATGGSGGGDSGGGGSGARLLRHERLSAALALRGDDAVAALVDGDARPGAAGIGGRTATLDVAGVPVFVKQVPVTALDLRHPHSTANLFGLPMCYQYGVGSTG</sequence>
<evidence type="ECO:0000313" key="2">
    <source>
        <dbReference type="EMBL" id="UWZ52511.1"/>
    </source>
</evidence>
<gene>
    <name evidence="2" type="ORF">Daura_38600</name>
</gene>
<feature type="compositionally biased region" description="Gly residues" evidence="1">
    <location>
        <begin position="14"/>
        <end position="27"/>
    </location>
</feature>
<reference evidence="2" key="1">
    <citation type="submission" date="2021-04" db="EMBL/GenBank/DDBJ databases">
        <title>Dactylosporangium aurantiacum NRRL B-8018 full assembly.</title>
        <authorList>
            <person name="Hartkoorn R.C."/>
            <person name="Beaudoing E."/>
            <person name="Hot D."/>
        </authorList>
    </citation>
    <scope>NUCLEOTIDE SEQUENCE</scope>
    <source>
        <strain evidence="2">NRRL B-8018</strain>
    </source>
</reference>
<keyword evidence="3" id="KW-1185">Reference proteome</keyword>
<dbReference type="Proteomes" id="UP001058003">
    <property type="component" value="Chromosome"/>
</dbReference>
<name>A0A9Q9MHD4_9ACTN</name>
<proteinExistence type="predicted"/>
<dbReference type="EMBL" id="CP073767">
    <property type="protein sequence ID" value="UWZ52511.1"/>
    <property type="molecule type" value="Genomic_DNA"/>
</dbReference>
<dbReference type="KEGG" id="daur:Daura_38600"/>
<feature type="region of interest" description="Disordered" evidence="1">
    <location>
        <begin position="1"/>
        <end position="29"/>
    </location>
</feature>
<dbReference type="RefSeq" id="WP_033363778.1">
    <property type="nucleotide sequence ID" value="NZ_CP073767.1"/>
</dbReference>
<dbReference type="OrthoDB" id="4516319at2"/>
<protein>
    <submittedName>
        <fullName evidence="2">Uncharacterized protein</fullName>
    </submittedName>
</protein>
<evidence type="ECO:0000313" key="3">
    <source>
        <dbReference type="Proteomes" id="UP001058003"/>
    </source>
</evidence>